<dbReference type="GO" id="GO:0004860">
    <property type="term" value="F:protein kinase inhibitor activity"/>
    <property type="evidence" value="ECO:0007669"/>
    <property type="project" value="TreeGrafter"/>
</dbReference>
<evidence type="ECO:0000256" key="1">
    <source>
        <dbReference type="ARBA" id="ARBA00007796"/>
    </source>
</evidence>
<reference evidence="4 5" key="1">
    <citation type="journal article" date="2024" name="BMC Genomics">
        <title>De novo assembly and annotation of Popillia japonica's genome with initial clues to its potential as an invasive pest.</title>
        <authorList>
            <person name="Cucini C."/>
            <person name="Boschi S."/>
            <person name="Funari R."/>
            <person name="Cardaioli E."/>
            <person name="Iannotti N."/>
            <person name="Marturano G."/>
            <person name="Paoli F."/>
            <person name="Bruttini M."/>
            <person name="Carapelli A."/>
            <person name="Frati F."/>
            <person name="Nardi F."/>
        </authorList>
    </citation>
    <scope>NUCLEOTIDE SEQUENCE [LARGE SCALE GENOMIC DNA]</scope>
    <source>
        <strain evidence="4">DMR45628</strain>
    </source>
</reference>
<feature type="coiled-coil region" evidence="3">
    <location>
        <begin position="14"/>
        <end position="48"/>
    </location>
</feature>
<gene>
    <name evidence="4" type="ORF">QE152_g30778</name>
</gene>
<dbReference type="EMBL" id="JASPKY010000420">
    <property type="protein sequence ID" value="KAK9701172.1"/>
    <property type="molecule type" value="Genomic_DNA"/>
</dbReference>
<dbReference type="InterPro" id="IPR007940">
    <property type="entry name" value="SH3BP5"/>
</dbReference>
<evidence type="ECO:0000256" key="2">
    <source>
        <dbReference type="ARBA" id="ARBA00023054"/>
    </source>
</evidence>
<proteinExistence type="inferred from homology"/>
<feature type="coiled-coil region" evidence="3">
    <location>
        <begin position="157"/>
        <end position="205"/>
    </location>
</feature>
<evidence type="ECO:0000313" key="4">
    <source>
        <dbReference type="EMBL" id="KAK9701172.1"/>
    </source>
</evidence>
<sequence length="382" mass="43791">MESDVAESDLDPRIQVELENLNKATDEINKLEIELDEANTAFRMLLNESTRRLKVLSKKLGSCIEKARPYYDALEVAKSAQLECQKAAVLFRKANEIHAAAKETVALAEQRFLSNEDNLEFDNAWQEMLNHATMKVMDAENQKAESGREHQRRAALFNAAEQKVQQLEDRLRRHVIKSRPYFEEKALCQDQLNTQKDRIETLKQDICKVKCFYSQSLKNLEYISNEIHMKRNTSNLNCLDRDMLNSPRQPGVGAELSSDLPKSYKNCSLPDYKTELDKCEIRSVDSCSGTTSSAVSEKDITETVDEEYLDELKLKIKELAVRPIEGGEGQSTDCVWENELKSTVDKLDHIMLMKECAQNLIEYKTELHNSSPKKIENMDSVR</sequence>
<comment type="similarity">
    <text evidence="1">Belongs to the SH3BP5 family.</text>
</comment>
<dbReference type="PANTHER" id="PTHR19423:SF1">
    <property type="entry name" value="SH3 DOMAIN-BINDING PROTEIN 5"/>
    <property type="match status" value="1"/>
</dbReference>
<dbReference type="GO" id="GO:0005737">
    <property type="term" value="C:cytoplasm"/>
    <property type="evidence" value="ECO:0007669"/>
    <property type="project" value="TreeGrafter"/>
</dbReference>
<dbReference type="PANTHER" id="PTHR19423">
    <property type="entry name" value="SH3 DOMAIN-BINDING PROTEIN 5"/>
    <property type="match status" value="1"/>
</dbReference>
<dbReference type="Proteomes" id="UP001458880">
    <property type="component" value="Unassembled WGS sequence"/>
</dbReference>
<organism evidence="4 5">
    <name type="scientific">Popillia japonica</name>
    <name type="common">Japanese beetle</name>
    <dbReference type="NCBI Taxonomy" id="7064"/>
    <lineage>
        <taxon>Eukaryota</taxon>
        <taxon>Metazoa</taxon>
        <taxon>Ecdysozoa</taxon>
        <taxon>Arthropoda</taxon>
        <taxon>Hexapoda</taxon>
        <taxon>Insecta</taxon>
        <taxon>Pterygota</taxon>
        <taxon>Neoptera</taxon>
        <taxon>Endopterygota</taxon>
        <taxon>Coleoptera</taxon>
        <taxon>Polyphaga</taxon>
        <taxon>Scarabaeiformia</taxon>
        <taxon>Scarabaeidae</taxon>
        <taxon>Rutelinae</taxon>
        <taxon>Popillia</taxon>
    </lineage>
</organism>
<protein>
    <submittedName>
        <fullName evidence="4">SH3 domain-binding protein 5 (SH3BP5)</fullName>
    </submittedName>
</protein>
<evidence type="ECO:0000313" key="5">
    <source>
        <dbReference type="Proteomes" id="UP001458880"/>
    </source>
</evidence>
<name>A0AAW1JDQ1_POPJA</name>
<keyword evidence="2 3" id="KW-0175">Coiled coil</keyword>
<dbReference type="GO" id="GO:0035556">
    <property type="term" value="P:intracellular signal transduction"/>
    <property type="evidence" value="ECO:0007669"/>
    <property type="project" value="InterPro"/>
</dbReference>
<dbReference type="Pfam" id="PF05276">
    <property type="entry name" value="SH3BP5"/>
    <property type="match status" value="1"/>
</dbReference>
<keyword evidence="5" id="KW-1185">Reference proteome</keyword>
<comment type="caution">
    <text evidence="4">The sequence shown here is derived from an EMBL/GenBank/DDBJ whole genome shotgun (WGS) entry which is preliminary data.</text>
</comment>
<evidence type="ECO:0000256" key="3">
    <source>
        <dbReference type="SAM" id="Coils"/>
    </source>
</evidence>
<dbReference type="AlphaFoldDB" id="A0AAW1JDQ1"/>
<accession>A0AAW1JDQ1</accession>